<evidence type="ECO:0000256" key="1">
    <source>
        <dbReference type="SAM" id="MobiDB-lite"/>
    </source>
</evidence>
<comment type="caution">
    <text evidence="2">The sequence shown here is derived from an EMBL/GenBank/DDBJ whole genome shotgun (WGS) entry which is preliminary data.</text>
</comment>
<evidence type="ECO:0000313" key="2">
    <source>
        <dbReference type="EMBL" id="TCS43048.1"/>
    </source>
</evidence>
<organism evidence="2 3">
    <name type="scientific">Reinekea marinisedimentorum</name>
    <dbReference type="NCBI Taxonomy" id="230495"/>
    <lineage>
        <taxon>Bacteria</taxon>
        <taxon>Pseudomonadati</taxon>
        <taxon>Pseudomonadota</taxon>
        <taxon>Gammaproteobacteria</taxon>
        <taxon>Oceanospirillales</taxon>
        <taxon>Saccharospirillaceae</taxon>
        <taxon>Reinekea</taxon>
    </lineage>
</organism>
<keyword evidence="3" id="KW-1185">Reference proteome</keyword>
<protein>
    <recommendedName>
        <fullName evidence="4">GTPase</fullName>
    </recommendedName>
</protein>
<reference evidence="2 3" key="1">
    <citation type="submission" date="2019-03" db="EMBL/GenBank/DDBJ databases">
        <title>Genomic Encyclopedia of Archaeal and Bacterial Type Strains, Phase II (KMG-II): from individual species to whole genera.</title>
        <authorList>
            <person name="Goeker M."/>
        </authorList>
    </citation>
    <scope>NUCLEOTIDE SEQUENCE [LARGE SCALE GENOMIC DNA]</scope>
    <source>
        <strain evidence="2 3">DSM 15388</strain>
    </source>
</reference>
<dbReference type="EMBL" id="SLZR01000002">
    <property type="protein sequence ID" value="TCS43048.1"/>
    <property type="molecule type" value="Genomic_DNA"/>
</dbReference>
<evidence type="ECO:0000313" key="3">
    <source>
        <dbReference type="Proteomes" id="UP000295793"/>
    </source>
</evidence>
<sequence length="598" mass="66852">MRHRNQPYLNIPEQTQTTLTFCDPTTRQVRAWVDSLPMANIGETSRQLYHAIIEFNQLKSTDAVRLELLDMIRPPIHFVCQQLNNRYLYQGVVLDEQQRKVANLAQALQTHLAIGYKIVVQRLMDQSGTTSKQKAPLAKAIQRSMTELMPAILRSYQLYIQTPTGIWQEIHQLYQIASAFNLQNEVVNDPMESTQLSIQQAYLKTILLGACQPNQLLQRELSDVYAALSKWVSFLTIDEVADDKSVLVINPEVDSAPIYRYLIKKSNLSDYLGVNVLPLVRVLHSDHKTLSAANRTSKTLIVDEKFNIGLLEHLIQSWGGMKQRSFSRTPASGDVSIAVGLTATHFHIAEGVGFYSLLYGSGHSNNPFMGAVSSRFSAADTQSIKEQQDIWSASFDADGAAGTSTGATDDPIEFSADKDENHPKYAGQLVNLSPRGYCIQWTDSPASNLKTGEIVGIKEDQLRHWNLGVVRWIRQGKEIGTQMGIELLAPNSRPCGIRLLNKTGSHGDFLRALFIPEIKAIGQDASVITPKLPFNIGNKVSININGTDEKYQLTKRIMSTGIISQFQIRSVTQRTMEPEQSTSSSEDADSFESLWRQL</sequence>
<name>A0A4R3I9H5_9GAMM</name>
<dbReference type="Proteomes" id="UP000295793">
    <property type="component" value="Unassembled WGS sequence"/>
</dbReference>
<gene>
    <name evidence="2" type="ORF">BCF53_10271</name>
</gene>
<feature type="compositionally biased region" description="Polar residues" evidence="1">
    <location>
        <begin position="573"/>
        <end position="585"/>
    </location>
</feature>
<proteinExistence type="predicted"/>
<dbReference type="AlphaFoldDB" id="A0A4R3I9H5"/>
<accession>A0A4R3I9H5</accession>
<evidence type="ECO:0008006" key="4">
    <source>
        <dbReference type="Google" id="ProtNLM"/>
    </source>
</evidence>
<feature type="region of interest" description="Disordered" evidence="1">
    <location>
        <begin position="573"/>
        <end position="598"/>
    </location>
</feature>